<evidence type="ECO:0000313" key="8">
    <source>
        <dbReference type="Proteomes" id="UP000287394"/>
    </source>
</evidence>
<evidence type="ECO:0000313" key="7">
    <source>
        <dbReference type="EMBL" id="BDI32788.1"/>
    </source>
</evidence>
<dbReference type="GO" id="GO:0005886">
    <property type="term" value="C:plasma membrane"/>
    <property type="evidence" value="ECO:0007669"/>
    <property type="project" value="TreeGrafter"/>
</dbReference>
<dbReference type="KEGG" id="ccot:CCAX7_48390"/>
<evidence type="ECO:0000256" key="4">
    <source>
        <dbReference type="ARBA" id="ARBA00022840"/>
    </source>
</evidence>
<keyword evidence="6" id="KW-0472">Membrane</keyword>
<reference evidence="7 8" key="1">
    <citation type="journal article" date="2019" name="Int. J. Syst. Evol. Microbiol.">
        <title>Capsulimonas corticalis gen. nov., sp. nov., an aerobic capsulated bacterium, of a novel bacterial order, Capsulimonadales ord. nov., of the class Armatimonadia of the phylum Armatimonadetes.</title>
        <authorList>
            <person name="Li J."/>
            <person name="Kudo C."/>
            <person name="Tonouchi A."/>
        </authorList>
    </citation>
    <scope>NUCLEOTIDE SEQUENCE [LARGE SCALE GENOMIC DNA]</scope>
    <source>
        <strain evidence="7 8">AX-7</strain>
    </source>
</reference>
<dbReference type="SUPFAM" id="SSF52540">
    <property type="entry name" value="P-loop containing nucleoside triphosphate hydrolases"/>
    <property type="match status" value="1"/>
</dbReference>
<protein>
    <submittedName>
        <fullName evidence="7">Phosphonates import ATP-binding protein PhnC</fullName>
    </submittedName>
</protein>
<evidence type="ECO:0000256" key="3">
    <source>
        <dbReference type="ARBA" id="ARBA00022741"/>
    </source>
</evidence>
<evidence type="ECO:0000256" key="6">
    <source>
        <dbReference type="ARBA" id="ARBA00023136"/>
    </source>
</evidence>
<proteinExistence type="predicted"/>
<dbReference type="Proteomes" id="UP000287394">
    <property type="component" value="Chromosome"/>
</dbReference>
<dbReference type="NCBIfam" id="TIGR02315">
    <property type="entry name" value="ABC_phnC"/>
    <property type="match status" value="1"/>
</dbReference>
<keyword evidence="2" id="KW-1003">Cell membrane</keyword>
<dbReference type="InterPro" id="IPR027417">
    <property type="entry name" value="P-loop_NTPase"/>
</dbReference>
<dbReference type="InterPro" id="IPR015854">
    <property type="entry name" value="ABC_transpr_LolD-like"/>
</dbReference>
<dbReference type="InterPro" id="IPR003439">
    <property type="entry name" value="ABC_transporter-like_ATP-bd"/>
</dbReference>
<dbReference type="PANTHER" id="PTHR24220:SF659">
    <property type="entry name" value="TRANSPORTER, PUTATIVE-RELATED"/>
    <property type="match status" value="1"/>
</dbReference>
<keyword evidence="8" id="KW-1185">Reference proteome</keyword>
<dbReference type="Gene3D" id="3.40.50.300">
    <property type="entry name" value="P-loop containing nucleotide triphosphate hydrolases"/>
    <property type="match status" value="1"/>
</dbReference>
<accession>A0A402CQ84</accession>
<evidence type="ECO:0000256" key="1">
    <source>
        <dbReference type="ARBA" id="ARBA00022448"/>
    </source>
</evidence>
<name>A0A402CQ84_9BACT</name>
<dbReference type="EMBL" id="AP025739">
    <property type="protein sequence ID" value="BDI32788.1"/>
    <property type="molecule type" value="Genomic_DNA"/>
</dbReference>
<dbReference type="SMART" id="SM00382">
    <property type="entry name" value="AAA"/>
    <property type="match status" value="1"/>
</dbReference>
<keyword evidence="3" id="KW-0547">Nucleotide-binding</keyword>
<dbReference type="PROSITE" id="PS50893">
    <property type="entry name" value="ABC_TRANSPORTER_2"/>
    <property type="match status" value="1"/>
</dbReference>
<sequence length="254" mass="27618">MPDAIVIENLVHSYRGGEPVLRGLDLRIAEGEFVGLIGLSGAGKSTLLRCINGLVTPTSGRCVVLGESVESMPESERRLLRRRIGMIFQEFNLVDRLTVLKNVLIGRLGYLPTLSSCLHRFPASDVALARECLAQVGLESLERRRVRDLSGGQKQRVAVARTIAQGARIILADEATANLDVLTKDEIMDLLQELVNKTGATILCSMHDIALARRYCTRIIGLKNGAITFDAAPDQLSDAAVAEVLARPVHEAAR</sequence>
<gene>
    <name evidence="7" type="primary">phnC</name>
    <name evidence="7" type="ORF">CCAX7_48390</name>
</gene>
<evidence type="ECO:0000256" key="2">
    <source>
        <dbReference type="ARBA" id="ARBA00022475"/>
    </source>
</evidence>
<keyword evidence="1" id="KW-0813">Transport</keyword>
<keyword evidence="4 7" id="KW-0067">ATP-binding</keyword>
<organism evidence="7 8">
    <name type="scientific">Capsulimonas corticalis</name>
    <dbReference type="NCBI Taxonomy" id="2219043"/>
    <lineage>
        <taxon>Bacteria</taxon>
        <taxon>Bacillati</taxon>
        <taxon>Armatimonadota</taxon>
        <taxon>Armatimonadia</taxon>
        <taxon>Capsulimonadales</taxon>
        <taxon>Capsulimonadaceae</taxon>
        <taxon>Capsulimonas</taxon>
    </lineage>
</organism>
<dbReference type="InterPro" id="IPR017871">
    <property type="entry name" value="ABC_transporter-like_CS"/>
</dbReference>
<dbReference type="CDD" id="cd03256">
    <property type="entry name" value="ABC_PhnC_transporter"/>
    <property type="match status" value="1"/>
</dbReference>
<dbReference type="OrthoDB" id="9802264at2"/>
<dbReference type="InterPro" id="IPR012693">
    <property type="entry name" value="ABC_transpr_PhnC"/>
</dbReference>
<evidence type="ECO:0000256" key="5">
    <source>
        <dbReference type="ARBA" id="ARBA00022967"/>
    </source>
</evidence>
<keyword evidence="5" id="KW-1278">Translocase</keyword>
<dbReference type="PANTHER" id="PTHR24220">
    <property type="entry name" value="IMPORT ATP-BINDING PROTEIN"/>
    <property type="match status" value="1"/>
</dbReference>
<dbReference type="RefSeq" id="WP_119319514.1">
    <property type="nucleotide sequence ID" value="NZ_AP025739.1"/>
</dbReference>
<dbReference type="GO" id="GO:0016887">
    <property type="term" value="F:ATP hydrolysis activity"/>
    <property type="evidence" value="ECO:0007669"/>
    <property type="project" value="InterPro"/>
</dbReference>
<dbReference type="AlphaFoldDB" id="A0A402CQ84"/>
<dbReference type="PROSITE" id="PS00211">
    <property type="entry name" value="ABC_TRANSPORTER_1"/>
    <property type="match status" value="1"/>
</dbReference>
<dbReference type="GO" id="GO:0005524">
    <property type="term" value="F:ATP binding"/>
    <property type="evidence" value="ECO:0007669"/>
    <property type="project" value="UniProtKB-KW"/>
</dbReference>
<dbReference type="Pfam" id="PF00005">
    <property type="entry name" value="ABC_tran"/>
    <property type="match status" value="1"/>
</dbReference>
<dbReference type="InterPro" id="IPR003593">
    <property type="entry name" value="AAA+_ATPase"/>
</dbReference>
<dbReference type="GO" id="GO:0015416">
    <property type="term" value="F:ABC-type phosphonate transporter activity"/>
    <property type="evidence" value="ECO:0007669"/>
    <property type="project" value="InterPro"/>
</dbReference>